<accession>A0A344TS66</accession>
<comment type="similarity">
    <text evidence="1 6">Belongs to the Cob(I)alamin adenosyltransferase family.</text>
</comment>
<comment type="catalytic activity">
    <reaction evidence="6">
        <text>2 cob(II)yrinate a,c diamide + reduced [electron-transfer flavoprotein] + 2 ATP = 2 adenosylcob(III)yrinate a,c-diamide + 2 triphosphate + oxidized [electron-transfer flavoprotein] + 3 H(+)</text>
        <dbReference type="Rhea" id="RHEA:11528"/>
        <dbReference type="Rhea" id="RHEA-COMP:10685"/>
        <dbReference type="Rhea" id="RHEA-COMP:10686"/>
        <dbReference type="ChEBI" id="CHEBI:15378"/>
        <dbReference type="ChEBI" id="CHEBI:18036"/>
        <dbReference type="ChEBI" id="CHEBI:30616"/>
        <dbReference type="ChEBI" id="CHEBI:57692"/>
        <dbReference type="ChEBI" id="CHEBI:58307"/>
        <dbReference type="ChEBI" id="CHEBI:58503"/>
        <dbReference type="ChEBI" id="CHEBI:58537"/>
        <dbReference type="EC" id="2.5.1.17"/>
    </reaction>
</comment>
<dbReference type="GO" id="GO:0009236">
    <property type="term" value="P:cobalamin biosynthetic process"/>
    <property type="evidence" value="ECO:0007669"/>
    <property type="project" value="UniProtKB-UniRule"/>
</dbReference>
<evidence type="ECO:0000256" key="2">
    <source>
        <dbReference type="ARBA" id="ARBA00011233"/>
    </source>
</evidence>
<reference evidence="8 9" key="1">
    <citation type="submission" date="2018-07" db="EMBL/GenBank/DDBJ databases">
        <title>Genome sequencing of Runella.</title>
        <authorList>
            <person name="Baek M.-G."/>
            <person name="Yi H."/>
        </authorList>
    </citation>
    <scope>NUCLEOTIDE SEQUENCE [LARGE SCALE GENOMIC DNA]</scope>
    <source>
        <strain evidence="8 9">HYN0085</strain>
    </source>
</reference>
<evidence type="ECO:0000256" key="4">
    <source>
        <dbReference type="ARBA" id="ARBA00022741"/>
    </source>
</evidence>
<gene>
    <name evidence="8" type="ORF">DR864_09970</name>
</gene>
<evidence type="ECO:0000256" key="5">
    <source>
        <dbReference type="ARBA" id="ARBA00022840"/>
    </source>
</evidence>
<dbReference type="PANTHER" id="PTHR12213:SF0">
    <property type="entry name" value="CORRINOID ADENOSYLTRANSFERASE MMAB"/>
    <property type="match status" value="1"/>
</dbReference>
<feature type="domain" description="Cobalamin adenosyltransferase-like" evidence="7">
    <location>
        <begin position="3"/>
        <end position="166"/>
    </location>
</feature>
<keyword evidence="9" id="KW-1185">Reference proteome</keyword>
<dbReference type="AlphaFoldDB" id="A0A344TS66"/>
<keyword evidence="3 6" id="KW-0808">Transferase</keyword>
<evidence type="ECO:0000256" key="6">
    <source>
        <dbReference type="RuleBase" id="RU366026"/>
    </source>
</evidence>
<evidence type="ECO:0000313" key="8">
    <source>
        <dbReference type="EMBL" id="AXE21487.1"/>
    </source>
</evidence>
<comment type="subunit">
    <text evidence="2">Homotrimer.</text>
</comment>
<dbReference type="KEGG" id="run:DR864_09970"/>
<dbReference type="Proteomes" id="UP000251993">
    <property type="component" value="Chromosome"/>
</dbReference>
<keyword evidence="4 6" id="KW-0547">Nucleotide-binding</keyword>
<dbReference type="RefSeq" id="WP_114070230.1">
    <property type="nucleotide sequence ID" value="NZ_CP030850.1"/>
</dbReference>
<keyword evidence="6" id="KW-0169">Cobalamin biosynthesis</keyword>
<evidence type="ECO:0000313" key="9">
    <source>
        <dbReference type="Proteomes" id="UP000251993"/>
    </source>
</evidence>
<evidence type="ECO:0000256" key="3">
    <source>
        <dbReference type="ARBA" id="ARBA00022679"/>
    </source>
</evidence>
<dbReference type="NCBIfam" id="TIGR00636">
    <property type="entry name" value="PduO_Nterm"/>
    <property type="match status" value="1"/>
</dbReference>
<sequence>MKIYTKTGDKGTTSLVGGTRISKADLRIDTYGTVDELNSYIGLVRDQPVNEVRRDFLKYIQDRLFTIGSILASEPDNKKHFIPDLHEEDIVALELAMDEMNTVLEPMRSFILPGGHPSVSFGHVARTVCRRAERLVIALNESEPVEAEVIRYLNRLSDYLFVLSRKMAQELGIEEIKWAGRKSS</sequence>
<dbReference type="Pfam" id="PF01923">
    <property type="entry name" value="Cob_adeno_trans"/>
    <property type="match status" value="1"/>
</dbReference>
<name>A0A344TS66_9BACT</name>
<dbReference type="OrthoDB" id="9778896at2"/>
<keyword evidence="5 6" id="KW-0067">ATP-binding</keyword>
<dbReference type="GO" id="GO:0005524">
    <property type="term" value="F:ATP binding"/>
    <property type="evidence" value="ECO:0007669"/>
    <property type="project" value="UniProtKB-UniRule"/>
</dbReference>
<dbReference type="UniPathway" id="UPA00148">
    <property type="reaction ID" value="UER00233"/>
</dbReference>
<evidence type="ECO:0000256" key="1">
    <source>
        <dbReference type="ARBA" id="ARBA00007487"/>
    </source>
</evidence>
<protein>
    <recommendedName>
        <fullName evidence="6">Corrinoid adenosyltransferase</fullName>
        <ecNumber evidence="6">2.5.1.17</ecNumber>
    </recommendedName>
    <alternativeName>
        <fullName evidence="6">Cob(II)alamin adenosyltransferase</fullName>
    </alternativeName>
    <alternativeName>
        <fullName evidence="6">Cob(II)yrinic acid a,c-diamide adenosyltransferase</fullName>
    </alternativeName>
    <alternativeName>
        <fullName evidence="6">Cobinamide/cobalamin adenosyltransferase</fullName>
    </alternativeName>
</protein>
<dbReference type="SUPFAM" id="SSF89028">
    <property type="entry name" value="Cobalamin adenosyltransferase-like"/>
    <property type="match status" value="1"/>
</dbReference>
<proteinExistence type="inferred from homology"/>
<dbReference type="InterPro" id="IPR036451">
    <property type="entry name" value="CblAdoTrfase-like_sf"/>
</dbReference>
<organism evidence="8 9">
    <name type="scientific">Runella rosea</name>
    <dbReference type="NCBI Taxonomy" id="2259595"/>
    <lineage>
        <taxon>Bacteria</taxon>
        <taxon>Pseudomonadati</taxon>
        <taxon>Bacteroidota</taxon>
        <taxon>Cytophagia</taxon>
        <taxon>Cytophagales</taxon>
        <taxon>Spirosomataceae</taxon>
        <taxon>Runella</taxon>
    </lineage>
</organism>
<evidence type="ECO:0000259" key="7">
    <source>
        <dbReference type="Pfam" id="PF01923"/>
    </source>
</evidence>
<dbReference type="Gene3D" id="1.20.1200.10">
    <property type="entry name" value="Cobalamin adenosyltransferase-like"/>
    <property type="match status" value="1"/>
</dbReference>
<dbReference type="FunFam" id="1.20.1200.10:FF:000001">
    <property type="entry name" value="Cob(I)yrinic acid a,c-diamide adenosyltransferase"/>
    <property type="match status" value="1"/>
</dbReference>
<comment type="pathway">
    <text evidence="6">Cofactor biosynthesis; adenosylcobalamin biosynthesis; adenosylcobalamin from cob(II)yrinate a,c-diamide: step 2/7.</text>
</comment>
<dbReference type="InterPro" id="IPR029499">
    <property type="entry name" value="PduO-typ"/>
</dbReference>
<dbReference type="InterPro" id="IPR016030">
    <property type="entry name" value="CblAdoTrfase-like"/>
</dbReference>
<dbReference type="EMBL" id="CP030850">
    <property type="protein sequence ID" value="AXE21487.1"/>
    <property type="molecule type" value="Genomic_DNA"/>
</dbReference>
<dbReference type="EC" id="2.5.1.17" evidence="6"/>
<comment type="catalytic activity">
    <reaction evidence="6">
        <text>2 cob(II)alamin + reduced [electron-transfer flavoprotein] + 2 ATP = 2 adenosylcob(III)alamin + 2 triphosphate + oxidized [electron-transfer flavoprotein] + 3 H(+)</text>
        <dbReference type="Rhea" id="RHEA:28671"/>
        <dbReference type="Rhea" id="RHEA-COMP:10685"/>
        <dbReference type="Rhea" id="RHEA-COMP:10686"/>
        <dbReference type="ChEBI" id="CHEBI:15378"/>
        <dbReference type="ChEBI" id="CHEBI:16304"/>
        <dbReference type="ChEBI" id="CHEBI:18036"/>
        <dbReference type="ChEBI" id="CHEBI:18408"/>
        <dbReference type="ChEBI" id="CHEBI:30616"/>
        <dbReference type="ChEBI" id="CHEBI:57692"/>
        <dbReference type="ChEBI" id="CHEBI:58307"/>
        <dbReference type="EC" id="2.5.1.17"/>
    </reaction>
</comment>
<dbReference type="GO" id="GO:0008817">
    <property type="term" value="F:corrinoid adenosyltransferase activity"/>
    <property type="evidence" value="ECO:0007669"/>
    <property type="project" value="UniProtKB-UniRule"/>
</dbReference>
<dbReference type="PANTHER" id="PTHR12213">
    <property type="entry name" value="CORRINOID ADENOSYLTRANSFERASE"/>
    <property type="match status" value="1"/>
</dbReference>